<sequence>MSHVLKDNVMRITCLHTAESNVAVFDAAAQSLGIAKGLLRHQVRAELLAAAEAAGGLTPEILDTTGAALLELCHGTDAVILTCSTLGPAVATVEEAAGVPVLRVDSALAERAASVGGKVIALCAVETTMGPTTGLFAEAARRSGASVEVRLVAGAWALFKAGDQDGYLAAIANAADTAYDDGASIVALAQASMAGAAELVKKGPKPMSSPTAGLAAAMESARRGI</sequence>
<accession>A0A2S4LW35</accession>
<reference evidence="1 2" key="1">
    <citation type="submission" date="2018-01" db="EMBL/GenBank/DDBJ databases">
        <title>Genomic Encyclopedia of Type Strains, Phase III (KMG-III): the genomes of soil and plant-associated and newly described type strains.</title>
        <authorList>
            <person name="Whitman W."/>
        </authorList>
    </citation>
    <scope>NUCLEOTIDE SEQUENCE [LARGE SCALE GENOMIC DNA]</scope>
    <source>
        <strain evidence="1 2">1131</strain>
    </source>
</reference>
<proteinExistence type="predicted"/>
<evidence type="ECO:0008006" key="3">
    <source>
        <dbReference type="Google" id="ProtNLM"/>
    </source>
</evidence>
<keyword evidence="2" id="KW-1185">Reference proteome</keyword>
<dbReference type="Proteomes" id="UP000236919">
    <property type="component" value="Unassembled WGS sequence"/>
</dbReference>
<comment type="caution">
    <text evidence="1">The sequence shown here is derived from an EMBL/GenBank/DDBJ whole genome shotgun (WGS) entry which is preliminary data.</text>
</comment>
<evidence type="ECO:0000313" key="2">
    <source>
        <dbReference type="Proteomes" id="UP000236919"/>
    </source>
</evidence>
<organism evidence="1 2">
    <name type="scientific">Bosea psychrotolerans</name>
    <dbReference type="NCBI Taxonomy" id="1871628"/>
    <lineage>
        <taxon>Bacteria</taxon>
        <taxon>Pseudomonadati</taxon>
        <taxon>Pseudomonadota</taxon>
        <taxon>Alphaproteobacteria</taxon>
        <taxon>Hyphomicrobiales</taxon>
        <taxon>Boseaceae</taxon>
        <taxon>Bosea</taxon>
    </lineage>
</organism>
<dbReference type="AlphaFoldDB" id="A0A2S4LW35"/>
<name>A0A2S4LW35_9HYPH</name>
<dbReference type="Pfam" id="PF01177">
    <property type="entry name" value="Asp_Glu_race"/>
    <property type="match status" value="1"/>
</dbReference>
<protein>
    <recommendedName>
        <fullName evidence="3">Asp/Glu/hydantoin racemase</fullName>
    </recommendedName>
</protein>
<gene>
    <name evidence="1" type="ORF">CYD53_12359</name>
</gene>
<dbReference type="EMBL" id="PQFZ01000023">
    <property type="protein sequence ID" value="POR46662.1"/>
    <property type="molecule type" value="Genomic_DNA"/>
</dbReference>
<dbReference type="GO" id="GO:0047661">
    <property type="term" value="F:amino-acid racemase activity"/>
    <property type="evidence" value="ECO:0007669"/>
    <property type="project" value="InterPro"/>
</dbReference>
<dbReference type="InterPro" id="IPR015942">
    <property type="entry name" value="Asp/Glu/hydantoin_racemase"/>
</dbReference>
<evidence type="ECO:0000313" key="1">
    <source>
        <dbReference type="EMBL" id="POR46662.1"/>
    </source>
</evidence>